<dbReference type="SUPFAM" id="SSF46689">
    <property type="entry name" value="Homeodomain-like"/>
    <property type="match status" value="1"/>
</dbReference>
<proteinExistence type="predicted"/>
<dbReference type="HOGENOM" id="CLU_723004_0_0_9"/>
<keyword evidence="2" id="KW-1185">Reference proteome</keyword>
<dbReference type="KEGG" id="cce:Ccel_3305"/>
<dbReference type="Proteomes" id="UP000001349">
    <property type="component" value="Chromosome"/>
</dbReference>
<gene>
    <name evidence="1" type="ordered locus">Ccel_3305</name>
</gene>
<dbReference type="AlphaFoldDB" id="B8I138"/>
<dbReference type="STRING" id="394503.Ccel_3305"/>
<evidence type="ECO:0000313" key="1">
    <source>
        <dbReference type="EMBL" id="ACL77594.1"/>
    </source>
</evidence>
<organism evidence="1 2">
    <name type="scientific">Ruminiclostridium cellulolyticum (strain ATCC 35319 / DSM 5812 / JCM 6584 / H10)</name>
    <name type="common">Clostridium cellulolyticum</name>
    <dbReference type="NCBI Taxonomy" id="394503"/>
    <lineage>
        <taxon>Bacteria</taxon>
        <taxon>Bacillati</taxon>
        <taxon>Bacillota</taxon>
        <taxon>Clostridia</taxon>
        <taxon>Eubacteriales</taxon>
        <taxon>Oscillospiraceae</taxon>
        <taxon>Ruminiclostridium</taxon>
    </lineage>
</organism>
<protein>
    <recommendedName>
        <fullName evidence="3">Myb-like domain-containing protein</fullName>
    </recommendedName>
</protein>
<evidence type="ECO:0008006" key="3">
    <source>
        <dbReference type="Google" id="ProtNLM"/>
    </source>
</evidence>
<reference evidence="1 2" key="1">
    <citation type="submission" date="2009-01" db="EMBL/GenBank/DDBJ databases">
        <title>Complete sequence of Clostridium cellulolyticum H10.</title>
        <authorList>
            <consortium name="US DOE Joint Genome Institute"/>
            <person name="Lucas S."/>
            <person name="Copeland A."/>
            <person name="Lapidus A."/>
            <person name="Glavina del Rio T."/>
            <person name="Dalin E."/>
            <person name="Tice H."/>
            <person name="Bruce D."/>
            <person name="Goodwin L."/>
            <person name="Pitluck S."/>
            <person name="Chertkov O."/>
            <person name="Saunders E."/>
            <person name="Brettin T."/>
            <person name="Detter J.C."/>
            <person name="Han C."/>
            <person name="Larimer F."/>
            <person name="Land M."/>
            <person name="Hauser L."/>
            <person name="Kyrpides N."/>
            <person name="Ivanova N."/>
            <person name="Zhou J."/>
            <person name="Richardson P."/>
        </authorList>
    </citation>
    <scope>NUCLEOTIDE SEQUENCE [LARGE SCALE GENOMIC DNA]</scope>
    <source>
        <strain evidence="2">ATCC 35319 / DSM 5812 / JCM 6584 / H10</strain>
    </source>
</reference>
<dbReference type="eggNOG" id="ENOG502ZBAR">
    <property type="taxonomic scope" value="Bacteria"/>
</dbReference>
<name>B8I138_RUMCH</name>
<dbReference type="EMBL" id="CP001348">
    <property type="protein sequence ID" value="ACL77594.1"/>
    <property type="molecule type" value="Genomic_DNA"/>
</dbReference>
<dbReference type="InterPro" id="IPR009057">
    <property type="entry name" value="Homeodomain-like_sf"/>
</dbReference>
<accession>B8I138</accession>
<evidence type="ECO:0000313" key="2">
    <source>
        <dbReference type="Proteomes" id="UP000001349"/>
    </source>
</evidence>
<sequence>MGMGRKWTKEDETYLSDNWGHIPVPGLCKQLNRTKSAILIRVQRLGLPPFLDSGEYITLNQLIQAVTGSDTSYSYKMKSWVENRGLPVHNKRNSQSTWRVVYIDEFWKWAEKNRSFIDFSKMEPMILGKEPHWLAEQRRRDFISNANYRKSPWTPHEDGLLKDYLKQFKYGYAELSKMLGRSAGAIQRRICDLGLKERPVKADNHKSWEEWHFQTLADMIRAGYSYGAIGETLGKSEKAVRGRVYDFYRTENADKVRVMLGDGPWGTGRPELTVFDSKRKSPVKNDLTRLLELLLIRRNQLNFDGYWQKDMCMNWHDIRGCTAGQGNCDECTEFLRIRPQYCKRCGATFFSRQISDICDSCKKARKKQHQRKWAVLRNLYRA</sequence>